<dbReference type="SUPFAM" id="SSF111283">
    <property type="entry name" value="Putative modulator of DNA gyrase, PmbA/TldD"/>
    <property type="match status" value="1"/>
</dbReference>
<dbReference type="InterPro" id="IPR002510">
    <property type="entry name" value="Metalloprtase-TldD/E_N"/>
</dbReference>
<dbReference type="GO" id="GO:0008237">
    <property type="term" value="F:metallopeptidase activity"/>
    <property type="evidence" value="ECO:0007669"/>
    <property type="project" value="InterPro"/>
</dbReference>
<organism evidence="5 7">
    <name type="scientific">Archangium gephyra</name>
    <dbReference type="NCBI Taxonomy" id="48"/>
    <lineage>
        <taxon>Bacteria</taxon>
        <taxon>Pseudomonadati</taxon>
        <taxon>Myxococcota</taxon>
        <taxon>Myxococcia</taxon>
        <taxon>Myxococcales</taxon>
        <taxon>Cystobacterineae</taxon>
        <taxon>Archangiaceae</taxon>
        <taxon>Archangium</taxon>
    </lineage>
</organism>
<gene>
    <name evidence="5" type="ORF">AA314_07100</name>
    <name evidence="6" type="ORF">ATI61_102534</name>
</gene>
<dbReference type="PANTHER" id="PTHR43421">
    <property type="entry name" value="METALLOPROTEASE PMBA"/>
    <property type="match status" value="1"/>
</dbReference>
<dbReference type="GO" id="GO:0005829">
    <property type="term" value="C:cytosol"/>
    <property type="evidence" value="ECO:0007669"/>
    <property type="project" value="TreeGrafter"/>
</dbReference>
<dbReference type="Proteomes" id="UP000035579">
    <property type="component" value="Chromosome"/>
</dbReference>
<feature type="domain" description="Metalloprotease TldD/E C-terminal" evidence="3">
    <location>
        <begin position="242"/>
        <end position="444"/>
    </location>
</feature>
<evidence type="ECO:0000259" key="4">
    <source>
        <dbReference type="Pfam" id="PF19290"/>
    </source>
</evidence>
<evidence type="ECO:0000259" key="2">
    <source>
        <dbReference type="Pfam" id="PF01523"/>
    </source>
</evidence>
<proteinExistence type="inferred from homology"/>
<reference evidence="6 8" key="2">
    <citation type="submission" date="2018-08" db="EMBL/GenBank/DDBJ databases">
        <title>Genomic Encyclopedia of Archaeal and Bacterial Type Strains, Phase II (KMG-II): from individual species to whole genera.</title>
        <authorList>
            <person name="Goeker M."/>
        </authorList>
    </citation>
    <scope>NUCLEOTIDE SEQUENCE [LARGE SCALE GENOMIC DNA]</scope>
    <source>
        <strain evidence="6 8">DSM 2261</strain>
    </source>
</reference>
<keyword evidence="8" id="KW-1185">Reference proteome</keyword>
<dbReference type="EMBL" id="CP011509">
    <property type="protein sequence ID" value="AKJ05474.1"/>
    <property type="molecule type" value="Genomic_DNA"/>
</dbReference>
<dbReference type="EMBL" id="QUMU01000002">
    <property type="protein sequence ID" value="REG36157.1"/>
    <property type="molecule type" value="Genomic_DNA"/>
</dbReference>
<dbReference type="RefSeq" id="WP_047859006.1">
    <property type="nucleotide sequence ID" value="NZ_CP011509.1"/>
</dbReference>
<dbReference type="InterPro" id="IPR036059">
    <property type="entry name" value="TldD/PmbA_sf"/>
</dbReference>
<dbReference type="Pfam" id="PF01523">
    <property type="entry name" value="PmbA_TldD_1st"/>
    <property type="match status" value="1"/>
</dbReference>
<protein>
    <submittedName>
        <fullName evidence="6">PmbA protein</fullName>
    </submittedName>
    <submittedName>
        <fullName evidence="5">TldE protein, part of TldE/TldD proteolytic complex</fullName>
    </submittedName>
</protein>
<dbReference type="InterPro" id="IPR045569">
    <property type="entry name" value="Metalloprtase-TldD/E_C"/>
</dbReference>
<dbReference type="InterPro" id="IPR035068">
    <property type="entry name" value="TldD/PmbA_N"/>
</dbReference>
<name>A0AAC8QDF0_9BACT</name>
<accession>A0AAC8QDF0</accession>
<dbReference type="PANTHER" id="PTHR43421:SF1">
    <property type="entry name" value="METALLOPROTEASE PMBA"/>
    <property type="match status" value="1"/>
</dbReference>
<dbReference type="KEGG" id="age:AA314_07100"/>
<evidence type="ECO:0000313" key="6">
    <source>
        <dbReference type="EMBL" id="REG36157.1"/>
    </source>
</evidence>
<dbReference type="GO" id="GO:0006508">
    <property type="term" value="P:proteolysis"/>
    <property type="evidence" value="ECO:0007669"/>
    <property type="project" value="InterPro"/>
</dbReference>
<dbReference type="InterPro" id="IPR047657">
    <property type="entry name" value="PmbA"/>
</dbReference>
<dbReference type="AlphaFoldDB" id="A0AAC8QDF0"/>
<dbReference type="Pfam" id="PF19289">
    <property type="entry name" value="PmbA_TldD_3rd"/>
    <property type="match status" value="1"/>
</dbReference>
<feature type="domain" description="Metalloprotease TldD/E central" evidence="4">
    <location>
        <begin position="125"/>
        <end position="229"/>
    </location>
</feature>
<evidence type="ECO:0000313" key="8">
    <source>
        <dbReference type="Proteomes" id="UP000256345"/>
    </source>
</evidence>
<evidence type="ECO:0000256" key="1">
    <source>
        <dbReference type="ARBA" id="ARBA00005836"/>
    </source>
</evidence>
<comment type="similarity">
    <text evidence="1">Belongs to the peptidase U62 family.</text>
</comment>
<dbReference type="Gene3D" id="3.30.2290.10">
    <property type="entry name" value="PmbA/TldD superfamily"/>
    <property type="match status" value="1"/>
</dbReference>
<dbReference type="Proteomes" id="UP000256345">
    <property type="component" value="Unassembled WGS sequence"/>
</dbReference>
<reference evidence="5 7" key="1">
    <citation type="submission" date="2015-05" db="EMBL/GenBank/DDBJ databases">
        <title>Genome assembly of Archangium gephyra DSM 2261.</title>
        <authorList>
            <person name="Sharma G."/>
            <person name="Subramanian S."/>
        </authorList>
    </citation>
    <scope>NUCLEOTIDE SEQUENCE [LARGE SCALE GENOMIC DNA]</scope>
    <source>
        <strain evidence="5 7">DSM 2261</strain>
    </source>
</reference>
<feature type="domain" description="Metalloprotease TldD/E N-terminal" evidence="2">
    <location>
        <begin position="33"/>
        <end position="91"/>
    </location>
</feature>
<evidence type="ECO:0000313" key="7">
    <source>
        <dbReference type="Proteomes" id="UP000035579"/>
    </source>
</evidence>
<evidence type="ECO:0000259" key="3">
    <source>
        <dbReference type="Pfam" id="PF19289"/>
    </source>
</evidence>
<dbReference type="Pfam" id="PF19290">
    <property type="entry name" value="PmbA_TldD_2nd"/>
    <property type="match status" value="1"/>
</dbReference>
<sequence>MSTTNTTNLADVARQAVDLARQKGASEAAATANRTRDVEMQWRDGRLDKVSEATTRGLSLQLYVDGRYSAVATSDLRPEALERFITDSIAMTRVLARDEHRRLPEPEFYAGRSAVDLAIEDPRQEKLTADERQRFVRELEAGARAADTKSAILSVTTAFGDTLREMYRVSSNGFEGGLRGTQFVASAQVSAQDPDGRRPEESDFAVARFFEDLPDAATLGRRAGERALGRIGSTKGASAVLTMAVDNRAAGRLVSMLLGPMSGGAIQQKRSFLDGKLGQPVGSGLLVLTDEPHVKRGLGSRLFDGEGITARPLPLFEGGVLRTYFIDTYYGRKLKARPTSGSASNLSWKLGSKGQGELLADLKEGVLVTGFLGGNSNPVTGDFSLGVQGFRVRGGKRAEPIGEMNISGNQLDLWKRLVAVGSDPYVNSAMRTPTLVFEGVQFAGV</sequence>
<dbReference type="InterPro" id="IPR045570">
    <property type="entry name" value="Metalloprtase-TldD/E_cen_dom"/>
</dbReference>
<evidence type="ECO:0000313" key="5">
    <source>
        <dbReference type="EMBL" id="AKJ05474.1"/>
    </source>
</evidence>